<proteinExistence type="predicted"/>
<evidence type="ECO:0000313" key="2">
    <source>
        <dbReference type="EMBL" id="KAK3784447.1"/>
    </source>
</evidence>
<evidence type="ECO:0000259" key="1">
    <source>
        <dbReference type="PROSITE" id="PS50994"/>
    </source>
</evidence>
<comment type="caution">
    <text evidence="2">The sequence shown here is derived from an EMBL/GenBank/DDBJ whole genome shotgun (WGS) entry which is preliminary data.</text>
</comment>
<dbReference type="PANTHER" id="PTHR37984:SF5">
    <property type="entry name" value="PROTEIN NYNRIN-LIKE"/>
    <property type="match status" value="1"/>
</dbReference>
<dbReference type="SUPFAM" id="SSF53098">
    <property type="entry name" value="Ribonuclease H-like"/>
    <property type="match status" value="1"/>
</dbReference>
<dbReference type="InterPro" id="IPR036397">
    <property type="entry name" value="RNaseH_sf"/>
</dbReference>
<dbReference type="EMBL" id="JAWDGP010002247">
    <property type="protein sequence ID" value="KAK3784447.1"/>
    <property type="molecule type" value="Genomic_DNA"/>
</dbReference>
<dbReference type="PANTHER" id="PTHR37984">
    <property type="entry name" value="PROTEIN CBG26694"/>
    <property type="match status" value="1"/>
</dbReference>
<gene>
    <name evidence="2" type="ORF">RRG08_039448</name>
</gene>
<dbReference type="InterPro" id="IPR050951">
    <property type="entry name" value="Retrovirus_Pol_polyprotein"/>
</dbReference>
<dbReference type="GO" id="GO:0015074">
    <property type="term" value="P:DNA integration"/>
    <property type="evidence" value="ECO:0007669"/>
    <property type="project" value="InterPro"/>
</dbReference>
<dbReference type="AlphaFoldDB" id="A0AAE1ABC5"/>
<organism evidence="2 3">
    <name type="scientific">Elysia crispata</name>
    <name type="common">lettuce slug</name>
    <dbReference type="NCBI Taxonomy" id="231223"/>
    <lineage>
        <taxon>Eukaryota</taxon>
        <taxon>Metazoa</taxon>
        <taxon>Spiralia</taxon>
        <taxon>Lophotrochozoa</taxon>
        <taxon>Mollusca</taxon>
        <taxon>Gastropoda</taxon>
        <taxon>Heterobranchia</taxon>
        <taxon>Euthyneura</taxon>
        <taxon>Panpulmonata</taxon>
        <taxon>Sacoglossa</taxon>
        <taxon>Placobranchoidea</taxon>
        <taxon>Plakobranchidae</taxon>
        <taxon>Elysia</taxon>
    </lineage>
</organism>
<dbReference type="Gene3D" id="3.30.420.10">
    <property type="entry name" value="Ribonuclease H-like superfamily/Ribonuclease H"/>
    <property type="match status" value="1"/>
</dbReference>
<dbReference type="PROSITE" id="PS50994">
    <property type="entry name" value="INTEGRASE"/>
    <property type="match status" value="1"/>
</dbReference>
<feature type="domain" description="Integrase catalytic" evidence="1">
    <location>
        <begin position="1"/>
        <end position="147"/>
    </location>
</feature>
<accession>A0AAE1ABC5</accession>
<dbReference type="Proteomes" id="UP001283361">
    <property type="component" value="Unassembled WGS sequence"/>
</dbReference>
<protein>
    <recommendedName>
        <fullName evidence="1">Integrase catalytic domain-containing protein</fullName>
    </recommendedName>
</protein>
<dbReference type="InterPro" id="IPR012337">
    <property type="entry name" value="RNaseH-like_sf"/>
</dbReference>
<name>A0AAE1ABC5_9GAST</name>
<keyword evidence="3" id="KW-1185">Reference proteome</keyword>
<dbReference type="InterPro" id="IPR001584">
    <property type="entry name" value="Integrase_cat-core"/>
</dbReference>
<dbReference type="GO" id="GO:0003676">
    <property type="term" value="F:nucleic acid binding"/>
    <property type="evidence" value="ECO:0007669"/>
    <property type="project" value="InterPro"/>
</dbReference>
<evidence type="ECO:0000313" key="3">
    <source>
        <dbReference type="Proteomes" id="UP001283361"/>
    </source>
</evidence>
<dbReference type="Pfam" id="PF00665">
    <property type="entry name" value="rve"/>
    <property type="match status" value="1"/>
</dbReference>
<reference evidence="2" key="1">
    <citation type="journal article" date="2023" name="G3 (Bethesda)">
        <title>A reference genome for the long-term kleptoplast-retaining sea slug Elysia crispata morphotype clarki.</title>
        <authorList>
            <person name="Eastman K.E."/>
            <person name="Pendleton A.L."/>
            <person name="Shaikh M.A."/>
            <person name="Suttiyut T."/>
            <person name="Ogas R."/>
            <person name="Tomko P."/>
            <person name="Gavelis G."/>
            <person name="Widhalm J.R."/>
            <person name="Wisecaver J.H."/>
        </authorList>
    </citation>
    <scope>NUCLEOTIDE SEQUENCE</scope>
    <source>
        <strain evidence="2">ECLA1</strain>
    </source>
</reference>
<sequence>MDVGKHAPNKNIYPNVVDCYSRFAFGAPTKGKSATEMADALLHFIYMYLYGTPRILQTDNGREFNNEDLTEVIRNFQVRKMNGRPYHPQSQGRVERFNQTVWIFLKKTIFKNPAWSDQLEEFYYNYNNRINKATQPSTRYEKFFGRPNFSTTTAEMVSPANLTPKERVFERLLA</sequence>